<proteinExistence type="predicted"/>
<accession>A0A1J3JSF5</accession>
<keyword evidence="3" id="KW-0378">Hydrolase</keyword>
<dbReference type="SUPFAM" id="SSF50199">
    <property type="entry name" value="Staphylococcal nuclease"/>
    <property type="match status" value="1"/>
</dbReference>
<dbReference type="InterPro" id="IPR035437">
    <property type="entry name" value="SNase_OB-fold_sf"/>
</dbReference>
<dbReference type="AlphaFoldDB" id="A0A1J3JSF5"/>
<evidence type="ECO:0000313" key="6">
    <source>
        <dbReference type="EMBL" id="JAU95310.1"/>
    </source>
</evidence>
<evidence type="ECO:0000256" key="3">
    <source>
        <dbReference type="ARBA" id="ARBA00022801"/>
    </source>
</evidence>
<evidence type="ECO:0000259" key="5">
    <source>
        <dbReference type="PROSITE" id="PS50830"/>
    </source>
</evidence>
<dbReference type="GO" id="GO:0005737">
    <property type="term" value="C:cytoplasm"/>
    <property type="evidence" value="ECO:0007669"/>
    <property type="project" value="TreeGrafter"/>
</dbReference>
<feature type="region of interest" description="Disordered" evidence="4">
    <location>
        <begin position="1"/>
        <end position="29"/>
    </location>
</feature>
<evidence type="ECO:0000256" key="4">
    <source>
        <dbReference type="SAM" id="MobiDB-lite"/>
    </source>
</evidence>
<dbReference type="PROSITE" id="PS50830">
    <property type="entry name" value="TNASE_3"/>
    <property type="match status" value="1"/>
</dbReference>
<dbReference type="SMART" id="SM00318">
    <property type="entry name" value="SNc"/>
    <property type="match status" value="1"/>
</dbReference>
<dbReference type="EMBL" id="GEVM01010628">
    <property type="protein sequence ID" value="JAU95310.1"/>
    <property type="molecule type" value="Transcribed_RNA"/>
</dbReference>
<gene>
    <name evidence="6" type="ORF">MP_TR23330_c0_g1_i1_g.67888</name>
</gene>
<keyword evidence="2" id="KW-0255">Endonuclease</keyword>
<sequence length="321" mass="36642">MNKKDHKTEDSARSEDSTSENESEKGVEEMVEEMLKEVGIQSIFQDVPGLIESAFDDLDSRLAATTIRGLGEITQEDITSMFDEVAGYANSEAEKLKKANLPKEVKYVFETFQVDAKDVTDGDSFTVYVNASDPNLSGLYEDKDVEERVKAEVELAKAKVDEAWAKREEALEKKLPQEAALQSRTIASHGYRIQKIHGQEVIGMPLRIRLRGIDAPESGQDYGKEAQAELAKIVKGKKLKVLIYTHDKYYRWVADIYCDGELVQKPMLQNGAAWHYAYYDKRKILEEWQDEAKKKGIGLWAQPKPEEPWDWRMNNKKRGKE</sequence>
<dbReference type="Gene3D" id="2.40.50.90">
    <property type="match status" value="1"/>
</dbReference>
<dbReference type="InterPro" id="IPR016071">
    <property type="entry name" value="Staphylococal_nuclease_OB-fold"/>
</dbReference>
<protein>
    <submittedName>
        <fullName evidence="6">Staphylococcal-like nuclease CAN1</fullName>
    </submittedName>
</protein>
<dbReference type="GO" id="GO:0004519">
    <property type="term" value="F:endonuclease activity"/>
    <property type="evidence" value="ECO:0007669"/>
    <property type="project" value="UniProtKB-KW"/>
</dbReference>
<reference evidence="6" key="1">
    <citation type="submission" date="2016-07" db="EMBL/GenBank/DDBJ databases">
        <title>De novo transcriptome assembly of four accessions of the metal hyperaccumulator plant Noccaea caerulescens.</title>
        <authorList>
            <person name="Blande D."/>
            <person name="Halimaa P."/>
            <person name="Tervahauta A.I."/>
            <person name="Aarts M.G."/>
            <person name="Karenlampi S.O."/>
        </authorList>
    </citation>
    <scope>NUCLEOTIDE SEQUENCE</scope>
</reference>
<dbReference type="PANTHER" id="PTHR12302">
    <property type="entry name" value="EBNA2 BINDING PROTEIN P100"/>
    <property type="match status" value="1"/>
</dbReference>
<dbReference type="GO" id="GO:0016787">
    <property type="term" value="F:hydrolase activity"/>
    <property type="evidence" value="ECO:0007669"/>
    <property type="project" value="UniProtKB-KW"/>
</dbReference>
<feature type="domain" description="TNase-like" evidence="5">
    <location>
        <begin position="110"/>
        <end position="302"/>
    </location>
</feature>
<evidence type="ECO:0000256" key="1">
    <source>
        <dbReference type="ARBA" id="ARBA00022722"/>
    </source>
</evidence>
<feature type="region of interest" description="Disordered" evidence="4">
    <location>
        <begin position="302"/>
        <end position="321"/>
    </location>
</feature>
<dbReference type="PANTHER" id="PTHR12302:SF3">
    <property type="entry name" value="SERINE_THREONINE-PROTEIN KINASE 31"/>
    <property type="match status" value="1"/>
</dbReference>
<keyword evidence="1" id="KW-0540">Nuclease</keyword>
<evidence type="ECO:0000256" key="2">
    <source>
        <dbReference type="ARBA" id="ARBA00022759"/>
    </source>
</evidence>
<organism evidence="6">
    <name type="scientific">Noccaea caerulescens</name>
    <name type="common">Alpine penny-cress</name>
    <name type="synonym">Thlaspi caerulescens</name>
    <dbReference type="NCBI Taxonomy" id="107243"/>
    <lineage>
        <taxon>Eukaryota</taxon>
        <taxon>Viridiplantae</taxon>
        <taxon>Streptophyta</taxon>
        <taxon>Embryophyta</taxon>
        <taxon>Tracheophyta</taxon>
        <taxon>Spermatophyta</taxon>
        <taxon>Magnoliopsida</taxon>
        <taxon>eudicotyledons</taxon>
        <taxon>Gunneridae</taxon>
        <taxon>Pentapetalae</taxon>
        <taxon>rosids</taxon>
        <taxon>malvids</taxon>
        <taxon>Brassicales</taxon>
        <taxon>Brassicaceae</taxon>
        <taxon>Coluteocarpeae</taxon>
        <taxon>Noccaea</taxon>
    </lineage>
</organism>
<dbReference type="Pfam" id="PF00565">
    <property type="entry name" value="SNase"/>
    <property type="match status" value="1"/>
</dbReference>
<name>A0A1J3JSF5_NOCCA</name>